<accession>A0ABM7WSD6</accession>
<protein>
    <submittedName>
        <fullName evidence="1">Uncharacterized protein</fullName>
    </submittedName>
</protein>
<reference evidence="2" key="1">
    <citation type="journal article" date="2022" name="Int. J. Syst. Evol. Microbiol.">
        <title>Anaeromyxobacter oryzae sp. nov., Anaeromyxobacter diazotrophicus sp. nov. and Anaeromyxobacter paludicola sp. nov., isolated from paddy soils.</title>
        <authorList>
            <person name="Itoh H."/>
            <person name="Xu Z."/>
            <person name="Mise K."/>
            <person name="Masuda Y."/>
            <person name="Ushijima N."/>
            <person name="Hayakawa C."/>
            <person name="Shiratori Y."/>
            <person name="Senoo K."/>
        </authorList>
    </citation>
    <scope>NUCLEOTIDE SEQUENCE [LARGE SCALE GENOMIC DNA]</scope>
    <source>
        <strain evidence="2">Red232</strain>
    </source>
</reference>
<keyword evidence="2" id="KW-1185">Reference proteome</keyword>
<dbReference type="Proteomes" id="UP001162891">
    <property type="component" value="Chromosome"/>
</dbReference>
<proteinExistence type="predicted"/>
<organism evidence="1 2">
    <name type="scientific">Anaeromyxobacter oryzae</name>
    <dbReference type="NCBI Taxonomy" id="2918170"/>
    <lineage>
        <taxon>Bacteria</taxon>
        <taxon>Pseudomonadati</taxon>
        <taxon>Myxococcota</taxon>
        <taxon>Myxococcia</taxon>
        <taxon>Myxococcales</taxon>
        <taxon>Cystobacterineae</taxon>
        <taxon>Anaeromyxobacteraceae</taxon>
        <taxon>Anaeromyxobacter</taxon>
    </lineage>
</organism>
<gene>
    <name evidence="1" type="ORF">AMOR_13560</name>
</gene>
<dbReference type="RefSeq" id="WP_248359977.1">
    <property type="nucleotide sequence ID" value="NZ_AP025591.1"/>
</dbReference>
<evidence type="ECO:0000313" key="2">
    <source>
        <dbReference type="Proteomes" id="UP001162891"/>
    </source>
</evidence>
<evidence type="ECO:0000313" key="1">
    <source>
        <dbReference type="EMBL" id="BDG02360.1"/>
    </source>
</evidence>
<name>A0ABM7WSD6_9BACT</name>
<dbReference type="EMBL" id="AP025591">
    <property type="protein sequence ID" value="BDG02360.1"/>
    <property type="molecule type" value="Genomic_DNA"/>
</dbReference>
<sequence>MRARRLPARLERSGFRDVRFETVFEVKKDTAAGPRVFPVFLALAERA</sequence>